<dbReference type="Proteomes" id="UP000291422">
    <property type="component" value="Unassembled WGS sequence"/>
</dbReference>
<comment type="caution">
    <text evidence="2">The sequence shown here is derived from an EMBL/GenBank/DDBJ whole genome shotgun (WGS) entry which is preliminary data.</text>
</comment>
<evidence type="ECO:0000313" key="3">
    <source>
        <dbReference type="Proteomes" id="UP000291422"/>
    </source>
</evidence>
<sequence>MFEYENDKLSTQSDEKAQKLKGASEKARNLKDVVVSKDEKKTKGSHGDKQRYLESERGRGRNRRCFTYVGAEHVILGSKCATQLISFLLTT</sequence>
<accession>A0A4Q4NM29</accession>
<name>A0A4Q4NM29_ALTAL</name>
<evidence type="ECO:0000313" key="2">
    <source>
        <dbReference type="EMBL" id="RYN79533.1"/>
    </source>
</evidence>
<dbReference type="AlphaFoldDB" id="A0A4Q4NM29"/>
<organism evidence="2 3">
    <name type="scientific">Alternaria alternata</name>
    <name type="common">Alternaria rot fungus</name>
    <name type="synonym">Torula alternata</name>
    <dbReference type="NCBI Taxonomy" id="5599"/>
    <lineage>
        <taxon>Eukaryota</taxon>
        <taxon>Fungi</taxon>
        <taxon>Dikarya</taxon>
        <taxon>Ascomycota</taxon>
        <taxon>Pezizomycotina</taxon>
        <taxon>Dothideomycetes</taxon>
        <taxon>Pleosporomycetidae</taxon>
        <taxon>Pleosporales</taxon>
        <taxon>Pleosporineae</taxon>
        <taxon>Pleosporaceae</taxon>
        <taxon>Alternaria</taxon>
        <taxon>Alternaria sect. Alternaria</taxon>
        <taxon>Alternaria alternata complex</taxon>
    </lineage>
</organism>
<protein>
    <submittedName>
        <fullName evidence="2">Uncharacterized protein</fullName>
    </submittedName>
</protein>
<gene>
    <name evidence="2" type="ORF">AA0117_g3572</name>
</gene>
<feature type="region of interest" description="Disordered" evidence="1">
    <location>
        <begin position="1"/>
        <end position="57"/>
    </location>
</feature>
<reference evidence="3" key="1">
    <citation type="journal article" date="2019" name="bioRxiv">
        <title>Genomics, evolutionary history and diagnostics of the Alternaria alternata species group including apple and Asian pear pathotypes.</title>
        <authorList>
            <person name="Armitage A.D."/>
            <person name="Cockerton H.M."/>
            <person name="Sreenivasaprasad S."/>
            <person name="Woodhall J.W."/>
            <person name="Lane C.R."/>
            <person name="Harrison R.J."/>
            <person name="Clarkson J.P."/>
        </authorList>
    </citation>
    <scope>NUCLEOTIDE SEQUENCE [LARGE SCALE GENOMIC DNA]</scope>
    <source>
        <strain evidence="3">FERA 1177</strain>
    </source>
</reference>
<evidence type="ECO:0000256" key="1">
    <source>
        <dbReference type="SAM" id="MobiDB-lite"/>
    </source>
</evidence>
<dbReference type="EMBL" id="PDXD01000005">
    <property type="protein sequence ID" value="RYN79533.1"/>
    <property type="molecule type" value="Genomic_DNA"/>
</dbReference>
<proteinExistence type="predicted"/>